<proteinExistence type="predicted"/>
<dbReference type="Pfam" id="PF18978">
    <property type="entry name" value="DUF5714"/>
    <property type="match status" value="1"/>
</dbReference>
<dbReference type="EMBL" id="CP007452">
    <property type="protein sequence ID" value="AHM56824.1"/>
    <property type="molecule type" value="Genomic_DNA"/>
</dbReference>
<dbReference type="KEGG" id="eac:EAL2_c15290"/>
<dbReference type="RefSeq" id="WP_278246850.1">
    <property type="nucleotide sequence ID" value="NZ_CP007452.1"/>
</dbReference>
<dbReference type="InterPro" id="IPR043768">
    <property type="entry name" value="DUF5714"/>
</dbReference>
<accession>W8T4X8</accession>
<dbReference type="STRING" id="1286171.EAL2_c15290"/>
<reference evidence="2 3" key="1">
    <citation type="journal article" date="2014" name="Genome Announc.">
        <title>Complete Genome Sequence of Amino Acid-Utilizing Eubacterium acidaminophilum al-2 (DSM 3953).</title>
        <authorList>
            <person name="Poehlein A."/>
            <person name="Andreesen J.R."/>
            <person name="Daniel R."/>
        </authorList>
    </citation>
    <scope>NUCLEOTIDE SEQUENCE [LARGE SCALE GENOMIC DNA]</scope>
    <source>
        <strain evidence="2 3">DSM 3953</strain>
    </source>
</reference>
<gene>
    <name evidence="2" type="ORF">EAL2_c15290</name>
</gene>
<organism evidence="2 3">
    <name type="scientific">Peptoclostridium acidaminophilum DSM 3953</name>
    <dbReference type="NCBI Taxonomy" id="1286171"/>
    <lineage>
        <taxon>Bacteria</taxon>
        <taxon>Bacillati</taxon>
        <taxon>Bacillota</taxon>
        <taxon>Clostridia</taxon>
        <taxon>Peptostreptococcales</taxon>
        <taxon>Peptoclostridiaceae</taxon>
        <taxon>Peptoclostridium</taxon>
    </lineage>
</organism>
<name>W8T4X8_PEPAC</name>
<dbReference type="AlphaFoldDB" id="W8T4X8"/>
<evidence type="ECO:0000259" key="1">
    <source>
        <dbReference type="Pfam" id="PF18978"/>
    </source>
</evidence>
<feature type="domain" description="DUF5714" evidence="1">
    <location>
        <begin position="2"/>
        <end position="47"/>
    </location>
</feature>
<dbReference type="PATRIC" id="fig|1286171.3.peg.1480"/>
<evidence type="ECO:0000313" key="2">
    <source>
        <dbReference type="EMBL" id="AHM56824.1"/>
    </source>
</evidence>
<evidence type="ECO:0000313" key="3">
    <source>
        <dbReference type="Proteomes" id="UP000019591"/>
    </source>
</evidence>
<keyword evidence="3" id="KW-1185">Reference proteome</keyword>
<dbReference type="Proteomes" id="UP000019591">
    <property type="component" value="Chromosome"/>
</dbReference>
<sequence length="51" mass="5762">MFTAIKEASGFVDKKLGVKLYDYENYAPVCSFKAKNKECTGLACPYFKSKK</sequence>
<dbReference type="HOGENOM" id="CLU_3098895_0_0_9"/>
<protein>
    <recommendedName>
        <fullName evidence="1">DUF5714 domain-containing protein</fullName>
    </recommendedName>
</protein>